<protein>
    <submittedName>
        <fullName evidence="3">Uncharacterized protein</fullName>
    </submittedName>
</protein>
<accession>A0A914WYT3</accession>
<proteinExistence type="predicted"/>
<organism evidence="2 3">
    <name type="scientific">Plectus sambesii</name>
    <dbReference type="NCBI Taxonomy" id="2011161"/>
    <lineage>
        <taxon>Eukaryota</taxon>
        <taxon>Metazoa</taxon>
        <taxon>Ecdysozoa</taxon>
        <taxon>Nematoda</taxon>
        <taxon>Chromadorea</taxon>
        <taxon>Plectida</taxon>
        <taxon>Plectina</taxon>
        <taxon>Plectoidea</taxon>
        <taxon>Plectidae</taxon>
        <taxon>Plectus</taxon>
    </lineage>
</organism>
<evidence type="ECO:0000256" key="1">
    <source>
        <dbReference type="SAM" id="Coils"/>
    </source>
</evidence>
<keyword evidence="1" id="KW-0175">Coiled coil</keyword>
<dbReference type="Proteomes" id="UP000887566">
    <property type="component" value="Unplaced"/>
</dbReference>
<reference evidence="3" key="1">
    <citation type="submission" date="2022-11" db="UniProtKB">
        <authorList>
            <consortium name="WormBaseParasite"/>
        </authorList>
    </citation>
    <scope>IDENTIFICATION</scope>
</reference>
<name>A0A914WYT3_9BILA</name>
<feature type="coiled-coil region" evidence="1">
    <location>
        <begin position="83"/>
        <end position="167"/>
    </location>
</feature>
<sequence>MAFITNFVKHTFITIDKRRSHKKKRDNEYYSKKYQYDNDDVIGCQGSEYTVSRNKLENDYESRNGSEIVNYSIMEKYSLPAAKNSLTNEIQEARDKAEMMKADYEEKKAKKEREIIAADENYCELVSKHQEEYGSLEQEIAALSGTCDQLREQLARAGEQLLMLQCKQAEEKQTAEE</sequence>
<dbReference type="WBParaSite" id="PSAMB.scaffold5783size10882.g27290.t1">
    <property type="protein sequence ID" value="PSAMB.scaffold5783size10882.g27290.t1"/>
    <property type="gene ID" value="PSAMB.scaffold5783size10882.g27290"/>
</dbReference>
<keyword evidence="2" id="KW-1185">Reference proteome</keyword>
<dbReference type="AlphaFoldDB" id="A0A914WYT3"/>
<evidence type="ECO:0000313" key="2">
    <source>
        <dbReference type="Proteomes" id="UP000887566"/>
    </source>
</evidence>
<evidence type="ECO:0000313" key="3">
    <source>
        <dbReference type="WBParaSite" id="PSAMB.scaffold5783size10882.g27290.t1"/>
    </source>
</evidence>